<dbReference type="SMART" id="SM00062">
    <property type="entry name" value="PBPb"/>
    <property type="match status" value="1"/>
</dbReference>
<dbReference type="Proteomes" id="UP001180081">
    <property type="component" value="Unassembled WGS sequence"/>
</dbReference>
<dbReference type="Pfam" id="PF00497">
    <property type="entry name" value="SBP_bac_3"/>
    <property type="match status" value="1"/>
</dbReference>
<feature type="domain" description="Solute-binding protein family 3/N-terminal" evidence="3">
    <location>
        <begin position="41"/>
        <end position="271"/>
    </location>
</feature>
<gene>
    <name evidence="4" type="ORF">QWZ03_14805</name>
</gene>
<evidence type="ECO:0000256" key="2">
    <source>
        <dbReference type="SAM" id="SignalP"/>
    </source>
</evidence>
<evidence type="ECO:0000313" key="4">
    <source>
        <dbReference type="EMBL" id="MDN3578035.1"/>
    </source>
</evidence>
<evidence type="ECO:0000313" key="5">
    <source>
        <dbReference type="Proteomes" id="UP001180081"/>
    </source>
</evidence>
<dbReference type="SUPFAM" id="SSF53850">
    <property type="entry name" value="Periplasmic binding protein-like II"/>
    <property type="match status" value="1"/>
</dbReference>
<feature type="signal peptide" evidence="2">
    <location>
        <begin position="1"/>
        <end position="36"/>
    </location>
</feature>
<evidence type="ECO:0000256" key="1">
    <source>
        <dbReference type="ARBA" id="ARBA00022729"/>
    </source>
</evidence>
<evidence type="ECO:0000259" key="3">
    <source>
        <dbReference type="SMART" id="SM00062"/>
    </source>
</evidence>
<dbReference type="PANTHER" id="PTHR35936">
    <property type="entry name" value="MEMBRANE-BOUND LYTIC MUREIN TRANSGLYCOSYLASE F"/>
    <property type="match status" value="1"/>
</dbReference>
<dbReference type="RefSeq" id="WP_290333426.1">
    <property type="nucleotide sequence ID" value="NZ_JAUFPU010000018.1"/>
</dbReference>
<keyword evidence="1 2" id="KW-0732">Signal</keyword>
<dbReference type="PANTHER" id="PTHR35936:SF25">
    <property type="entry name" value="ABC TRANSPORTER SUBSTRATE-BINDING PROTEIN"/>
    <property type="match status" value="1"/>
</dbReference>
<dbReference type="Gene3D" id="3.40.190.10">
    <property type="entry name" value="Periplasmic binding protein-like II"/>
    <property type="match status" value="2"/>
</dbReference>
<reference evidence="4" key="1">
    <citation type="journal article" date="2014" name="Int. J. Syst. Evol. Microbiol.">
        <title>Complete genome of a new Firmicutes species belonging to the dominant human colonic microbiota ('Ruminococcus bicirculans') reveals two chromosomes and a selective capacity to utilize plant glucans.</title>
        <authorList>
            <consortium name="NISC Comparative Sequencing Program"/>
            <person name="Wegmann U."/>
            <person name="Louis P."/>
            <person name="Goesmann A."/>
            <person name="Henrissat B."/>
            <person name="Duncan S.H."/>
            <person name="Flint H.J."/>
        </authorList>
    </citation>
    <scope>NUCLEOTIDE SEQUENCE</scope>
    <source>
        <strain evidence="4">CECT 7703</strain>
    </source>
</reference>
<sequence>MRDWRQPIQPGMFVPGFFVRVVASMALAALALAAKAEEPTTLRVAGAVWCPYNCMIDNNPERRGFMFDMLYAIAAKQGFAVEYVEQPWRRAIITTRAGQQAALAGTLKTDTPDFVFGKQAFGHSRSCFVTRSVSNWQYRGERSLKRLRLAVNKDQTFGDPVDKAVNDPLNRLYIFFGTGSDYFPRQMEAVARGQVEATLEDEYVIRDWLKQSARQSEFRLAGCLDSGEVYISVPPGNPQAKQWVAMFDSGVQALRQSGELARILAKYGLEDWRR</sequence>
<dbReference type="InterPro" id="IPR001638">
    <property type="entry name" value="Solute-binding_3/MltF_N"/>
</dbReference>
<keyword evidence="5" id="KW-1185">Reference proteome</keyword>
<name>A0ABT8B8B2_9NEIS</name>
<feature type="chain" id="PRO_5045408657" evidence="2">
    <location>
        <begin position="37"/>
        <end position="274"/>
    </location>
</feature>
<protein>
    <submittedName>
        <fullName evidence="4">Transporter substrate-binding domain-containing protein</fullName>
    </submittedName>
</protein>
<comment type="caution">
    <text evidence="4">The sequence shown here is derived from an EMBL/GenBank/DDBJ whole genome shotgun (WGS) entry which is preliminary data.</text>
</comment>
<reference evidence="4" key="2">
    <citation type="submission" date="2023-06" db="EMBL/GenBank/DDBJ databases">
        <authorList>
            <person name="Lucena T."/>
            <person name="Sun Q."/>
        </authorList>
    </citation>
    <scope>NUCLEOTIDE SEQUENCE</scope>
    <source>
        <strain evidence="4">CECT 7703</strain>
    </source>
</reference>
<organism evidence="4 5">
    <name type="scientific">Chitinimonas viridis</name>
    <dbReference type="NCBI Taxonomy" id="664880"/>
    <lineage>
        <taxon>Bacteria</taxon>
        <taxon>Pseudomonadati</taxon>
        <taxon>Pseudomonadota</taxon>
        <taxon>Betaproteobacteria</taxon>
        <taxon>Neisseriales</taxon>
        <taxon>Chitinibacteraceae</taxon>
        <taxon>Chitinimonas</taxon>
    </lineage>
</organism>
<proteinExistence type="predicted"/>
<dbReference type="EMBL" id="JAUFPU010000018">
    <property type="protein sequence ID" value="MDN3578035.1"/>
    <property type="molecule type" value="Genomic_DNA"/>
</dbReference>
<accession>A0ABT8B8B2</accession>